<name>A0ABR3V873_HUMIN</name>
<evidence type="ECO:0000256" key="1">
    <source>
        <dbReference type="SAM" id="MobiDB-lite"/>
    </source>
</evidence>
<gene>
    <name evidence="2" type="ORF">VTJ49DRAFT_3137</name>
</gene>
<evidence type="ECO:0000313" key="3">
    <source>
        <dbReference type="Proteomes" id="UP001583172"/>
    </source>
</evidence>
<keyword evidence="3" id="KW-1185">Reference proteome</keyword>
<organism evidence="2 3">
    <name type="scientific">Humicola insolens</name>
    <name type="common">Soft-rot fungus</name>
    <dbReference type="NCBI Taxonomy" id="85995"/>
    <lineage>
        <taxon>Eukaryota</taxon>
        <taxon>Fungi</taxon>
        <taxon>Dikarya</taxon>
        <taxon>Ascomycota</taxon>
        <taxon>Pezizomycotina</taxon>
        <taxon>Sordariomycetes</taxon>
        <taxon>Sordariomycetidae</taxon>
        <taxon>Sordariales</taxon>
        <taxon>Chaetomiaceae</taxon>
        <taxon>Mycothermus</taxon>
    </lineage>
</organism>
<protein>
    <submittedName>
        <fullName evidence="2">Uncharacterized protein</fullName>
    </submittedName>
</protein>
<dbReference type="Proteomes" id="UP001583172">
    <property type="component" value="Unassembled WGS sequence"/>
</dbReference>
<comment type="caution">
    <text evidence="2">The sequence shown here is derived from an EMBL/GenBank/DDBJ whole genome shotgun (WGS) entry which is preliminary data.</text>
</comment>
<proteinExistence type="predicted"/>
<evidence type="ECO:0000313" key="2">
    <source>
        <dbReference type="EMBL" id="KAL1838014.1"/>
    </source>
</evidence>
<feature type="region of interest" description="Disordered" evidence="1">
    <location>
        <begin position="156"/>
        <end position="175"/>
    </location>
</feature>
<accession>A0ABR3V873</accession>
<dbReference type="EMBL" id="JAZGSY010000244">
    <property type="protein sequence ID" value="KAL1838014.1"/>
    <property type="molecule type" value="Genomic_DNA"/>
</dbReference>
<sequence length="175" mass="19344">MEIWIWIGCNKLLRARPSTAKGPPSLPLEPRKPKLDRLVINLNYTDYVPDPTFPPPARLRLQADRQTRRGPQPILSSCRPQHASHEFHSPEPSPPVSTFASQTAGVGLANRRAHGSFPGTECHGVRCWALATGKSGFPRGVEAHRHPLLPSKARRMTRSHLRETTQSIPGKAGCC</sequence>
<feature type="region of interest" description="Disordered" evidence="1">
    <location>
        <begin position="66"/>
        <end position="102"/>
    </location>
</feature>
<reference evidence="2 3" key="1">
    <citation type="journal article" date="2024" name="Commun. Biol.">
        <title>Comparative genomic analysis of thermophilic fungi reveals convergent evolutionary adaptations and gene losses.</title>
        <authorList>
            <person name="Steindorff A.S."/>
            <person name="Aguilar-Pontes M.V."/>
            <person name="Robinson A.J."/>
            <person name="Andreopoulos B."/>
            <person name="LaButti K."/>
            <person name="Kuo A."/>
            <person name="Mondo S."/>
            <person name="Riley R."/>
            <person name="Otillar R."/>
            <person name="Haridas S."/>
            <person name="Lipzen A."/>
            <person name="Grimwood J."/>
            <person name="Schmutz J."/>
            <person name="Clum A."/>
            <person name="Reid I.D."/>
            <person name="Moisan M.C."/>
            <person name="Butler G."/>
            <person name="Nguyen T.T.M."/>
            <person name="Dewar K."/>
            <person name="Conant G."/>
            <person name="Drula E."/>
            <person name="Henrissat B."/>
            <person name="Hansel C."/>
            <person name="Singer S."/>
            <person name="Hutchinson M.I."/>
            <person name="de Vries R.P."/>
            <person name="Natvig D.O."/>
            <person name="Powell A.J."/>
            <person name="Tsang A."/>
            <person name="Grigoriev I.V."/>
        </authorList>
    </citation>
    <scope>NUCLEOTIDE SEQUENCE [LARGE SCALE GENOMIC DNA]</scope>
    <source>
        <strain evidence="2 3">CBS 620.91</strain>
    </source>
</reference>